<evidence type="ECO:0000259" key="1">
    <source>
        <dbReference type="Pfam" id="PF14529"/>
    </source>
</evidence>
<dbReference type="GO" id="GO:0003824">
    <property type="term" value="F:catalytic activity"/>
    <property type="evidence" value="ECO:0007669"/>
    <property type="project" value="InterPro"/>
</dbReference>
<gene>
    <name evidence="2" type="ORF">AVEN_78606_1</name>
</gene>
<feature type="domain" description="Endonuclease/exonuclease/phosphatase" evidence="1">
    <location>
        <begin position="116"/>
        <end position="167"/>
    </location>
</feature>
<protein>
    <recommendedName>
        <fullName evidence="1">Endonuclease/exonuclease/phosphatase domain-containing protein</fullName>
    </recommendedName>
</protein>
<accession>A0A4Y2G3M9</accession>
<sequence length="443" mass="49743">MPSSSSSLFRWSFFQGNLGGSQVGTQKLPTLFFSRRLSFAETLPGQREGVRSASQLAHYIRAKFSQVLIAVWNKSISILVRYISDHVVAVDLAVGNDSVTIVSFYFPLHSLRPGLNLLISNDPNSLPTFETERGKSWIDVTLSSQSLYHRKGSWDVHRTTLSDHNSITFSINGVTGAPPPPGHPRLNQRQLFKLAKATEEFFKQIEHELDNIQTKDLIKTKLRASFEEFCSRITKCNPFHLPYKLASKKIHQNLVLCGVKKENGALTSSVEETVQVIIKSFFPKDEENSETAGQKPVRTLVNNYNDPNSAPPFSLWEIQGVANSRPSKKALGPDGVTAEMLNINKRCPRLLLVLLNTCLRLRCFPNSWKNAKLVLLSKPEKEPTLANSYQPICLLSVLSKTLDKLVTQRLTHLLHKKGLLHLRQHGFRVGRSCETANHSLGRD</sequence>
<dbReference type="OrthoDB" id="411871at2759"/>
<dbReference type="InterPro" id="IPR005135">
    <property type="entry name" value="Endo/exonuclease/phosphatase"/>
</dbReference>
<dbReference type="PANTHER" id="PTHR19446">
    <property type="entry name" value="REVERSE TRANSCRIPTASES"/>
    <property type="match status" value="1"/>
</dbReference>
<keyword evidence="3" id="KW-1185">Reference proteome</keyword>
<proteinExistence type="predicted"/>
<dbReference type="EMBL" id="BGPR01001138">
    <property type="protein sequence ID" value="GBM46464.1"/>
    <property type="molecule type" value="Genomic_DNA"/>
</dbReference>
<evidence type="ECO:0000313" key="2">
    <source>
        <dbReference type="EMBL" id="GBM46464.1"/>
    </source>
</evidence>
<dbReference type="Pfam" id="PF14529">
    <property type="entry name" value="Exo_endo_phos_2"/>
    <property type="match status" value="1"/>
</dbReference>
<organism evidence="2 3">
    <name type="scientific">Araneus ventricosus</name>
    <name type="common">Orbweaver spider</name>
    <name type="synonym">Epeira ventricosa</name>
    <dbReference type="NCBI Taxonomy" id="182803"/>
    <lineage>
        <taxon>Eukaryota</taxon>
        <taxon>Metazoa</taxon>
        <taxon>Ecdysozoa</taxon>
        <taxon>Arthropoda</taxon>
        <taxon>Chelicerata</taxon>
        <taxon>Arachnida</taxon>
        <taxon>Araneae</taxon>
        <taxon>Araneomorphae</taxon>
        <taxon>Entelegynae</taxon>
        <taxon>Araneoidea</taxon>
        <taxon>Araneidae</taxon>
        <taxon>Araneus</taxon>
    </lineage>
</organism>
<dbReference type="SUPFAM" id="SSF56219">
    <property type="entry name" value="DNase I-like"/>
    <property type="match status" value="1"/>
</dbReference>
<name>A0A4Y2G3M9_ARAVE</name>
<comment type="caution">
    <text evidence="2">The sequence shown here is derived from an EMBL/GenBank/DDBJ whole genome shotgun (WGS) entry which is preliminary data.</text>
</comment>
<dbReference type="InterPro" id="IPR036691">
    <property type="entry name" value="Endo/exonu/phosph_ase_sf"/>
</dbReference>
<dbReference type="Proteomes" id="UP000499080">
    <property type="component" value="Unassembled WGS sequence"/>
</dbReference>
<dbReference type="Gene3D" id="3.60.10.10">
    <property type="entry name" value="Endonuclease/exonuclease/phosphatase"/>
    <property type="match status" value="1"/>
</dbReference>
<reference evidence="2 3" key="1">
    <citation type="journal article" date="2019" name="Sci. Rep.">
        <title>Orb-weaving spider Araneus ventricosus genome elucidates the spidroin gene catalogue.</title>
        <authorList>
            <person name="Kono N."/>
            <person name="Nakamura H."/>
            <person name="Ohtoshi R."/>
            <person name="Moran D.A.P."/>
            <person name="Shinohara A."/>
            <person name="Yoshida Y."/>
            <person name="Fujiwara M."/>
            <person name="Mori M."/>
            <person name="Tomita M."/>
            <person name="Arakawa K."/>
        </authorList>
    </citation>
    <scope>NUCLEOTIDE SEQUENCE [LARGE SCALE GENOMIC DNA]</scope>
</reference>
<dbReference type="AlphaFoldDB" id="A0A4Y2G3M9"/>
<evidence type="ECO:0000313" key="3">
    <source>
        <dbReference type="Proteomes" id="UP000499080"/>
    </source>
</evidence>